<evidence type="ECO:0000256" key="4">
    <source>
        <dbReference type="ARBA" id="ARBA00022723"/>
    </source>
</evidence>
<evidence type="ECO:0000256" key="2">
    <source>
        <dbReference type="ARBA" id="ARBA00022485"/>
    </source>
</evidence>
<keyword evidence="2" id="KW-0004">4Fe-4S</keyword>
<evidence type="ECO:0000313" key="9">
    <source>
        <dbReference type="EMBL" id="OGD78517.1"/>
    </source>
</evidence>
<dbReference type="PROSITE" id="PS51918">
    <property type="entry name" value="RADICAL_SAM"/>
    <property type="match status" value="1"/>
</dbReference>
<accession>A0A1F5FG46</accession>
<dbReference type="SFLD" id="SFLDG01386">
    <property type="entry name" value="main_SPASM_domain-containing"/>
    <property type="match status" value="1"/>
</dbReference>
<dbReference type="GO" id="GO:0003824">
    <property type="term" value="F:catalytic activity"/>
    <property type="evidence" value="ECO:0007669"/>
    <property type="project" value="InterPro"/>
</dbReference>
<dbReference type="SFLD" id="SFLDG01067">
    <property type="entry name" value="SPASM/twitch_domain_containing"/>
    <property type="match status" value="1"/>
</dbReference>
<dbReference type="InterPro" id="IPR050377">
    <property type="entry name" value="Radical_SAM_PqqE_MftC-like"/>
</dbReference>
<dbReference type="InterPro" id="IPR023885">
    <property type="entry name" value="4Fe4S-binding_SPASM_dom"/>
</dbReference>
<dbReference type="SUPFAM" id="SSF102114">
    <property type="entry name" value="Radical SAM enzymes"/>
    <property type="match status" value="1"/>
</dbReference>
<reference evidence="9 10" key="1">
    <citation type="journal article" date="2016" name="Nat. Commun.">
        <title>Thousands of microbial genomes shed light on interconnected biogeochemical processes in an aquifer system.</title>
        <authorList>
            <person name="Anantharaman K."/>
            <person name="Brown C.T."/>
            <person name="Hug L.A."/>
            <person name="Sharon I."/>
            <person name="Castelle C.J."/>
            <person name="Probst A.J."/>
            <person name="Thomas B.C."/>
            <person name="Singh A."/>
            <person name="Wilkins M.J."/>
            <person name="Karaoz U."/>
            <person name="Brodie E.L."/>
            <person name="Williams K.H."/>
            <person name="Hubbard S.S."/>
            <person name="Banfield J.F."/>
        </authorList>
    </citation>
    <scope>NUCLEOTIDE SEQUENCE [LARGE SCALE GENOMIC DNA]</scope>
</reference>
<gene>
    <name evidence="9" type="ORF">A2Y64_05620</name>
</gene>
<dbReference type="Proteomes" id="UP000177187">
    <property type="component" value="Unassembled WGS sequence"/>
</dbReference>
<dbReference type="STRING" id="1817816.A2Y64_05620"/>
<dbReference type="GO" id="GO:0046872">
    <property type="term" value="F:metal ion binding"/>
    <property type="evidence" value="ECO:0007669"/>
    <property type="project" value="UniProtKB-KW"/>
</dbReference>
<organism evidence="9 10">
    <name type="scientific">Candidatus Coatesbacteria bacterium RBG_13_66_14</name>
    <dbReference type="NCBI Taxonomy" id="1817816"/>
    <lineage>
        <taxon>Bacteria</taxon>
        <taxon>Candidatus Coatesiibacteriota</taxon>
    </lineage>
</organism>
<keyword evidence="3" id="KW-0949">S-adenosyl-L-methionine</keyword>
<dbReference type="Pfam" id="PF04055">
    <property type="entry name" value="Radical_SAM"/>
    <property type="match status" value="1"/>
</dbReference>
<evidence type="ECO:0000256" key="5">
    <source>
        <dbReference type="ARBA" id="ARBA00023004"/>
    </source>
</evidence>
<evidence type="ECO:0000256" key="3">
    <source>
        <dbReference type="ARBA" id="ARBA00022691"/>
    </source>
</evidence>
<keyword evidence="4" id="KW-0479">Metal-binding</keyword>
<dbReference type="CDD" id="cd01335">
    <property type="entry name" value="Radical_SAM"/>
    <property type="match status" value="1"/>
</dbReference>
<dbReference type="NCBIfam" id="TIGR04085">
    <property type="entry name" value="rSAM_more_4Fe4S"/>
    <property type="match status" value="1"/>
</dbReference>
<evidence type="ECO:0000313" key="10">
    <source>
        <dbReference type="Proteomes" id="UP000177187"/>
    </source>
</evidence>
<evidence type="ECO:0000259" key="8">
    <source>
        <dbReference type="PROSITE" id="PS51918"/>
    </source>
</evidence>
<dbReference type="GO" id="GO:0051539">
    <property type="term" value="F:4 iron, 4 sulfur cluster binding"/>
    <property type="evidence" value="ECO:0007669"/>
    <property type="project" value="UniProtKB-KW"/>
</dbReference>
<dbReference type="InterPro" id="IPR017200">
    <property type="entry name" value="PqqE-like"/>
</dbReference>
<proteinExistence type="predicted"/>
<evidence type="ECO:0000256" key="7">
    <source>
        <dbReference type="SAM" id="MobiDB-lite"/>
    </source>
</evidence>
<feature type="compositionally biased region" description="Basic and acidic residues" evidence="7">
    <location>
        <begin position="357"/>
        <end position="368"/>
    </location>
</feature>
<dbReference type="PANTHER" id="PTHR11228">
    <property type="entry name" value="RADICAL SAM DOMAIN PROTEIN"/>
    <property type="match status" value="1"/>
</dbReference>
<dbReference type="InterPro" id="IPR058240">
    <property type="entry name" value="rSAM_sf"/>
</dbReference>
<keyword evidence="6" id="KW-0411">Iron-sulfur</keyword>
<protein>
    <recommendedName>
        <fullName evidence="8">Radical SAM core domain-containing protein</fullName>
    </recommendedName>
</protein>
<dbReference type="InterPro" id="IPR007197">
    <property type="entry name" value="rSAM"/>
</dbReference>
<dbReference type="InterPro" id="IPR006638">
    <property type="entry name" value="Elp3/MiaA/NifB-like_rSAM"/>
</dbReference>
<dbReference type="SFLD" id="SFLDS00029">
    <property type="entry name" value="Radical_SAM"/>
    <property type="match status" value="1"/>
</dbReference>
<feature type="region of interest" description="Disordered" evidence="7">
    <location>
        <begin position="346"/>
        <end position="368"/>
    </location>
</feature>
<dbReference type="PIRSF" id="PIRSF037420">
    <property type="entry name" value="PQQ_syn_pqqE"/>
    <property type="match status" value="1"/>
</dbReference>
<dbReference type="InterPro" id="IPR013785">
    <property type="entry name" value="Aldolase_TIM"/>
</dbReference>
<dbReference type="Gene3D" id="3.20.20.70">
    <property type="entry name" value="Aldolase class I"/>
    <property type="match status" value="1"/>
</dbReference>
<feature type="domain" description="Radical SAM core" evidence="8">
    <location>
        <begin position="21"/>
        <end position="233"/>
    </location>
</feature>
<name>A0A1F5FG46_9BACT</name>
<keyword evidence="5" id="KW-0408">Iron</keyword>
<dbReference type="AlphaFoldDB" id="A0A1F5FG46"/>
<evidence type="ECO:0000256" key="6">
    <source>
        <dbReference type="ARBA" id="ARBA00023014"/>
    </source>
</evidence>
<dbReference type="PANTHER" id="PTHR11228:SF7">
    <property type="entry name" value="PQQA PEPTIDE CYCLASE"/>
    <property type="match status" value="1"/>
</dbReference>
<dbReference type="Pfam" id="PF13186">
    <property type="entry name" value="SPASM"/>
    <property type="match status" value="1"/>
</dbReference>
<evidence type="ECO:0000256" key="1">
    <source>
        <dbReference type="ARBA" id="ARBA00001966"/>
    </source>
</evidence>
<dbReference type="EMBL" id="MFAF01000033">
    <property type="protein sequence ID" value="OGD78517.1"/>
    <property type="molecule type" value="Genomic_DNA"/>
</dbReference>
<dbReference type="SMART" id="SM00729">
    <property type="entry name" value="Elp3"/>
    <property type="match status" value="1"/>
</dbReference>
<comment type="cofactor">
    <cofactor evidence="1">
        <name>[4Fe-4S] cluster</name>
        <dbReference type="ChEBI" id="CHEBI:49883"/>
    </cofactor>
</comment>
<sequence length="368" mass="41063">MKDRGAQPEVFSNLRWKAFQRHIPYIVTFELTYRCNLRCTHCYLTPDDPHREEMPVEDWIRTIRELADLGTFYVTVTGGEPTLYPGFWDILDELHRRDTLIRLFTNATTLDEEGVDRLIRCGVRIADISLHGPDADTHEAVTRTPGSFDATVTAVKRLRAAGVHVNLKGSLLKSNYSAVNELDRYMKSLGGHPLLSTTITPANDGGTEPLERAVNAEEFCYIYENYYREDHEPTEMGKGRVLPVISCTAGFSTLSVAPDGEVFPCLQLRASMGNARRSTLRRIWHHTPLNLHLNGLVQLSPPGCLGCGLADSCMRCPGLALIETGSLWKPSPSACQSARNYKSAHALQLSRKGNGNEQKELHPAESDQ</sequence>
<comment type="caution">
    <text evidence="9">The sequence shown here is derived from an EMBL/GenBank/DDBJ whole genome shotgun (WGS) entry which is preliminary data.</text>
</comment>